<proteinExistence type="predicted"/>
<gene>
    <name evidence="1" type="ORF">L2E82_12472</name>
</gene>
<evidence type="ECO:0000313" key="1">
    <source>
        <dbReference type="EMBL" id="KAI3782425.1"/>
    </source>
</evidence>
<accession>A0ACB9GH79</accession>
<sequence length="106" mass="11650">MDKMVGFLKSKQGSLVNIRELVFASTVNILEFVSTNRQRRKDQQLRFPFLPPSQQVLAGFAIVLCSSGGGRMVVPAGRSTPEMKASSNNPKKVKIAQETIKLVDEG</sequence>
<dbReference type="EMBL" id="CM042010">
    <property type="protein sequence ID" value="KAI3782425.1"/>
    <property type="molecule type" value="Genomic_DNA"/>
</dbReference>
<organism evidence="1 2">
    <name type="scientific">Cichorium intybus</name>
    <name type="common">Chicory</name>
    <dbReference type="NCBI Taxonomy" id="13427"/>
    <lineage>
        <taxon>Eukaryota</taxon>
        <taxon>Viridiplantae</taxon>
        <taxon>Streptophyta</taxon>
        <taxon>Embryophyta</taxon>
        <taxon>Tracheophyta</taxon>
        <taxon>Spermatophyta</taxon>
        <taxon>Magnoliopsida</taxon>
        <taxon>eudicotyledons</taxon>
        <taxon>Gunneridae</taxon>
        <taxon>Pentapetalae</taxon>
        <taxon>asterids</taxon>
        <taxon>campanulids</taxon>
        <taxon>Asterales</taxon>
        <taxon>Asteraceae</taxon>
        <taxon>Cichorioideae</taxon>
        <taxon>Cichorieae</taxon>
        <taxon>Cichoriinae</taxon>
        <taxon>Cichorium</taxon>
    </lineage>
</organism>
<keyword evidence="2" id="KW-1185">Reference proteome</keyword>
<reference evidence="2" key="1">
    <citation type="journal article" date="2022" name="Mol. Ecol. Resour.">
        <title>The genomes of chicory, endive, great burdock and yacon provide insights into Asteraceae palaeo-polyploidization history and plant inulin production.</title>
        <authorList>
            <person name="Fan W."/>
            <person name="Wang S."/>
            <person name="Wang H."/>
            <person name="Wang A."/>
            <person name="Jiang F."/>
            <person name="Liu H."/>
            <person name="Zhao H."/>
            <person name="Xu D."/>
            <person name="Zhang Y."/>
        </authorList>
    </citation>
    <scope>NUCLEOTIDE SEQUENCE [LARGE SCALE GENOMIC DNA]</scope>
    <source>
        <strain evidence="2">cv. Punajuju</strain>
    </source>
</reference>
<name>A0ACB9GH79_CICIN</name>
<reference evidence="1 2" key="2">
    <citation type="journal article" date="2022" name="Mol. Ecol. Resour.">
        <title>The genomes of chicory, endive, great burdock and yacon provide insights into Asteraceae paleo-polyploidization history and plant inulin production.</title>
        <authorList>
            <person name="Fan W."/>
            <person name="Wang S."/>
            <person name="Wang H."/>
            <person name="Wang A."/>
            <person name="Jiang F."/>
            <person name="Liu H."/>
            <person name="Zhao H."/>
            <person name="Xu D."/>
            <person name="Zhang Y."/>
        </authorList>
    </citation>
    <scope>NUCLEOTIDE SEQUENCE [LARGE SCALE GENOMIC DNA]</scope>
    <source>
        <strain evidence="2">cv. Punajuju</strain>
        <tissue evidence="1">Leaves</tissue>
    </source>
</reference>
<evidence type="ECO:0000313" key="2">
    <source>
        <dbReference type="Proteomes" id="UP001055811"/>
    </source>
</evidence>
<protein>
    <submittedName>
        <fullName evidence="1">Uncharacterized protein</fullName>
    </submittedName>
</protein>
<comment type="caution">
    <text evidence="1">The sequence shown here is derived from an EMBL/GenBank/DDBJ whole genome shotgun (WGS) entry which is preliminary data.</text>
</comment>
<dbReference type="Proteomes" id="UP001055811">
    <property type="component" value="Linkage Group LG02"/>
</dbReference>